<organism evidence="1">
    <name type="scientific">uncultured Caudovirales phage</name>
    <dbReference type="NCBI Taxonomy" id="2100421"/>
    <lineage>
        <taxon>Viruses</taxon>
        <taxon>Duplodnaviria</taxon>
        <taxon>Heunggongvirae</taxon>
        <taxon>Uroviricota</taxon>
        <taxon>Caudoviricetes</taxon>
        <taxon>Peduoviridae</taxon>
        <taxon>Maltschvirus</taxon>
        <taxon>Maltschvirus maltsch</taxon>
    </lineage>
</organism>
<accession>A0A6J5LNU9</accession>
<evidence type="ECO:0000313" key="2">
    <source>
        <dbReference type="EMBL" id="CAB4169986.1"/>
    </source>
</evidence>
<evidence type="ECO:0000313" key="3">
    <source>
        <dbReference type="EMBL" id="CAB4199086.1"/>
    </source>
</evidence>
<sequence>MACCVLDFGRFFDGSPEVDGLVEALLIGVLEPLGEVQWVGGNGGAVFGNPEGLPGGDVFADDGFDSGWALFMSIHMLGSWKKTARC</sequence>
<dbReference type="EMBL" id="LR796853">
    <property type="protein sequence ID" value="CAB4169986.1"/>
    <property type="molecule type" value="Genomic_DNA"/>
</dbReference>
<dbReference type="EMBL" id="LR796314">
    <property type="protein sequence ID" value="CAB4136028.1"/>
    <property type="molecule type" value="Genomic_DNA"/>
</dbReference>
<evidence type="ECO:0000313" key="1">
    <source>
        <dbReference type="EMBL" id="CAB4136028.1"/>
    </source>
</evidence>
<gene>
    <name evidence="3" type="ORF">UFOVP1334_13</name>
    <name evidence="1" type="ORF">UFOVP296_6</name>
    <name evidence="2" type="ORF">UFOVP912_25</name>
</gene>
<protein>
    <submittedName>
        <fullName evidence="1">Uncharacterized protein</fullName>
    </submittedName>
</protein>
<dbReference type="EMBL" id="LR797283">
    <property type="protein sequence ID" value="CAB4199086.1"/>
    <property type="molecule type" value="Genomic_DNA"/>
</dbReference>
<proteinExistence type="predicted"/>
<name>A0A6J5LNU9_9CAUD</name>
<reference evidence="1" key="1">
    <citation type="submission" date="2020-04" db="EMBL/GenBank/DDBJ databases">
        <authorList>
            <person name="Chiriac C."/>
            <person name="Salcher M."/>
            <person name="Ghai R."/>
            <person name="Kavagutti S V."/>
        </authorList>
    </citation>
    <scope>NUCLEOTIDE SEQUENCE</scope>
</reference>